<dbReference type="GO" id="GO:0003677">
    <property type="term" value="F:DNA binding"/>
    <property type="evidence" value="ECO:0007669"/>
    <property type="project" value="InterPro"/>
</dbReference>
<name>L0FUM2_ECHVK</name>
<evidence type="ECO:0000256" key="4">
    <source>
        <dbReference type="ARBA" id="ARBA00022840"/>
    </source>
</evidence>
<evidence type="ECO:0000313" key="9">
    <source>
        <dbReference type="Proteomes" id="UP000010796"/>
    </source>
</evidence>
<keyword evidence="1 6" id="KW-0547">Nucleotide-binding</keyword>
<evidence type="ECO:0000256" key="1">
    <source>
        <dbReference type="ARBA" id="ARBA00022741"/>
    </source>
</evidence>
<organism evidence="8 9">
    <name type="scientific">Echinicola vietnamensis (strain DSM 17526 / LMG 23754 / KMM 6221)</name>
    <dbReference type="NCBI Taxonomy" id="926556"/>
    <lineage>
        <taxon>Bacteria</taxon>
        <taxon>Pseudomonadati</taxon>
        <taxon>Bacteroidota</taxon>
        <taxon>Cytophagia</taxon>
        <taxon>Cytophagales</taxon>
        <taxon>Cyclobacteriaceae</taxon>
        <taxon>Echinicola</taxon>
    </lineage>
</organism>
<feature type="binding site" evidence="6">
    <location>
        <begin position="26"/>
        <end position="33"/>
    </location>
    <ligand>
        <name>ATP</name>
        <dbReference type="ChEBI" id="CHEBI:30616"/>
    </ligand>
</feature>
<protein>
    <recommendedName>
        <fullName evidence="5">DNA 3'-5' helicase II</fullName>
    </recommendedName>
</protein>
<keyword evidence="2 6" id="KW-0378">Hydrolase</keyword>
<dbReference type="PANTHER" id="PTHR11070">
    <property type="entry name" value="UVRD / RECB / PCRA DNA HELICASE FAMILY MEMBER"/>
    <property type="match status" value="1"/>
</dbReference>
<dbReference type="GO" id="GO:0016787">
    <property type="term" value="F:hydrolase activity"/>
    <property type="evidence" value="ECO:0007669"/>
    <property type="project" value="UniProtKB-UniRule"/>
</dbReference>
<gene>
    <name evidence="8" type="ordered locus">Echvi_0442</name>
</gene>
<dbReference type="PANTHER" id="PTHR11070:SF2">
    <property type="entry name" value="ATP-DEPENDENT DNA HELICASE SRS2"/>
    <property type="match status" value="1"/>
</dbReference>
<dbReference type="Gene3D" id="3.40.50.300">
    <property type="entry name" value="P-loop containing nucleotide triphosphate hydrolases"/>
    <property type="match status" value="2"/>
</dbReference>
<dbReference type="AlphaFoldDB" id="L0FUM2"/>
<dbReference type="HOGENOM" id="CLU_474772_0_0_10"/>
<dbReference type="GO" id="GO:0000725">
    <property type="term" value="P:recombinational repair"/>
    <property type="evidence" value="ECO:0007669"/>
    <property type="project" value="TreeGrafter"/>
</dbReference>
<dbReference type="STRING" id="926556.Echvi_0442"/>
<evidence type="ECO:0000256" key="5">
    <source>
        <dbReference type="ARBA" id="ARBA00034923"/>
    </source>
</evidence>
<evidence type="ECO:0000256" key="2">
    <source>
        <dbReference type="ARBA" id="ARBA00022801"/>
    </source>
</evidence>
<dbReference type="EMBL" id="CP003346">
    <property type="protein sequence ID" value="AGA76728.1"/>
    <property type="molecule type" value="Genomic_DNA"/>
</dbReference>
<evidence type="ECO:0000256" key="3">
    <source>
        <dbReference type="ARBA" id="ARBA00022806"/>
    </source>
</evidence>
<dbReference type="InterPro" id="IPR027417">
    <property type="entry name" value="P-loop_NTPase"/>
</dbReference>
<keyword evidence="3 6" id="KW-0347">Helicase</keyword>
<keyword evidence="9" id="KW-1185">Reference proteome</keyword>
<dbReference type="Proteomes" id="UP000010796">
    <property type="component" value="Chromosome"/>
</dbReference>
<dbReference type="InterPro" id="IPR000212">
    <property type="entry name" value="DNA_helicase_UvrD/REP"/>
</dbReference>
<dbReference type="KEGG" id="evi:Echvi_0442"/>
<dbReference type="Pfam" id="PF00580">
    <property type="entry name" value="UvrD-helicase"/>
    <property type="match status" value="2"/>
</dbReference>
<feature type="domain" description="UvrD-like helicase ATP-binding" evidence="7">
    <location>
        <begin position="5"/>
        <end position="259"/>
    </location>
</feature>
<evidence type="ECO:0000313" key="8">
    <source>
        <dbReference type="EMBL" id="AGA76728.1"/>
    </source>
</evidence>
<keyword evidence="4 6" id="KW-0067">ATP-binding</keyword>
<accession>L0FUM2</accession>
<proteinExistence type="predicted"/>
<dbReference type="PATRIC" id="fig|926556.3.peg.440"/>
<dbReference type="SUPFAM" id="SSF52540">
    <property type="entry name" value="P-loop containing nucleoside triphosphate hydrolases"/>
    <property type="match status" value="1"/>
</dbReference>
<evidence type="ECO:0000256" key="6">
    <source>
        <dbReference type="PROSITE-ProRule" id="PRU00560"/>
    </source>
</evidence>
<evidence type="ECO:0000259" key="7">
    <source>
        <dbReference type="PROSITE" id="PS51198"/>
    </source>
</evidence>
<dbReference type="RefSeq" id="WP_015264295.1">
    <property type="nucleotide sequence ID" value="NC_019904.1"/>
</dbReference>
<dbReference type="GO" id="GO:0005524">
    <property type="term" value="F:ATP binding"/>
    <property type="evidence" value="ECO:0007669"/>
    <property type="project" value="UniProtKB-UniRule"/>
</dbReference>
<dbReference type="OrthoDB" id="1100019at2"/>
<dbReference type="PROSITE" id="PS51198">
    <property type="entry name" value="UVRD_HELICASE_ATP_BIND"/>
    <property type="match status" value="1"/>
</dbReference>
<sequence>MSSEKFILTKEQHRILKDFHNQLIIGGPGSGKTTISILKAGQWVEKLKENQNVLFLSFARATVSRVIEAIDEQSLLSKEIKKRINVDTYHAYFWKIIKTHGYLLGLPRKVSILTPSNEAITLSSIRNAYGKVKNLSDRQKEEKKQDEKDAIRKLAFEKGEIAFGLFAELTFSLLDNCNKILNLLANSYPVIILDEFQDTNFEQWKVIQSLGNRSIIIALADSEQRIFDFIGADPQRINHFKKHFSPKEFDLRNENHRSRGTDITKFGNDILKGNFQDDYKGIKLFTFPSNNNQAFSELKIRTIKARKRLIEKDVKDWTLAILVPTKKLMRQVSDFFNQKTQKLPAIHHHAVIDMHGAILAADVIAFLIQPKCNDNDLEQFVQLICNFFYGKGGDLPTKTDIAEASSIQKSFDKLYAKIKAKEKTPKNSIINAIVEGYENCRKLKFTGNPYEDWLTVRDTLESSNCKRLKSIALEAKNLRLLNRGTQLREALSQNWRDSGFYRNALDIVRQAFIAEHFSISQSPEKGVIVMNMHKAKGKQFDEVIVFEGWPKWVRREIVSNPDRIVIGNKKSSDMTKYKYNLRVSVTRAKIRTTIMTPKDDPCVLFL</sequence>
<dbReference type="eggNOG" id="COG0210">
    <property type="taxonomic scope" value="Bacteria"/>
</dbReference>
<dbReference type="GO" id="GO:0043138">
    <property type="term" value="F:3'-5' DNA helicase activity"/>
    <property type="evidence" value="ECO:0007669"/>
    <property type="project" value="TreeGrafter"/>
</dbReference>
<dbReference type="InterPro" id="IPR014016">
    <property type="entry name" value="UvrD-like_ATP-bd"/>
</dbReference>
<reference evidence="9" key="1">
    <citation type="submission" date="2012-02" db="EMBL/GenBank/DDBJ databases">
        <title>The complete genome of Echinicola vietnamensis DSM 17526.</title>
        <authorList>
            <person name="Lucas S."/>
            <person name="Copeland A."/>
            <person name="Lapidus A."/>
            <person name="Glavina del Rio T."/>
            <person name="Dalin E."/>
            <person name="Tice H."/>
            <person name="Bruce D."/>
            <person name="Goodwin L."/>
            <person name="Pitluck S."/>
            <person name="Peters L."/>
            <person name="Ovchinnikova G."/>
            <person name="Teshima H."/>
            <person name="Kyrpides N."/>
            <person name="Mavromatis K."/>
            <person name="Ivanova N."/>
            <person name="Brettin T."/>
            <person name="Detter J.C."/>
            <person name="Han C."/>
            <person name="Larimer F."/>
            <person name="Land M."/>
            <person name="Hauser L."/>
            <person name="Markowitz V."/>
            <person name="Cheng J.-F."/>
            <person name="Hugenholtz P."/>
            <person name="Woyke T."/>
            <person name="Wu D."/>
            <person name="Brambilla E."/>
            <person name="Klenk H.-P."/>
            <person name="Eisen J.A."/>
        </authorList>
    </citation>
    <scope>NUCLEOTIDE SEQUENCE [LARGE SCALE GENOMIC DNA]</scope>
    <source>
        <strain evidence="9">DSM 17526 / LMG 23754 / KMM 6221</strain>
    </source>
</reference>